<keyword evidence="1" id="KW-0812">Transmembrane</keyword>
<comment type="caution">
    <text evidence="3">The sequence shown here is derived from an EMBL/GenBank/DDBJ whole genome shotgun (WGS) entry which is preliminary data.</text>
</comment>
<dbReference type="AlphaFoldDB" id="A0A418YDP5"/>
<name>A0A418YDP5_9GAMM</name>
<feature type="signal peptide" evidence="2">
    <location>
        <begin position="1"/>
        <end position="24"/>
    </location>
</feature>
<sequence length="73" mass="8002">MRFIVFGTFLPLSLSLSSATLSFAATNNDEPLLFTAVFSLFKPLATSSYKHYQQGHIFLSIFVLVASLLAGKD</sequence>
<keyword evidence="2" id="KW-0732">Signal</keyword>
<gene>
    <name evidence="3" type="ORF">D1Z90_12405</name>
</gene>
<evidence type="ECO:0000256" key="2">
    <source>
        <dbReference type="SAM" id="SignalP"/>
    </source>
</evidence>
<evidence type="ECO:0000256" key="1">
    <source>
        <dbReference type="SAM" id="Phobius"/>
    </source>
</evidence>
<evidence type="ECO:0000313" key="3">
    <source>
        <dbReference type="EMBL" id="RJG42663.1"/>
    </source>
</evidence>
<accession>A0A418YDP5</accession>
<keyword evidence="1" id="KW-1133">Transmembrane helix</keyword>
<reference evidence="3 4" key="2">
    <citation type="submission" date="2019-01" db="EMBL/GenBank/DDBJ databases">
        <title>Motilimonas pumilus sp. nov., isolated from the gut of sea cucumber (Apostichopus japonicus).</title>
        <authorList>
            <person name="Wang F.-Q."/>
            <person name="Ren L.-H."/>
            <person name="Lin Y.-W."/>
            <person name="Sun G.-H."/>
            <person name="Du Z.-J."/>
            <person name="Zhao J.-X."/>
            <person name="Liu X.-J."/>
            <person name="Liu L.-J."/>
        </authorList>
    </citation>
    <scope>NUCLEOTIDE SEQUENCE [LARGE SCALE GENOMIC DNA]</scope>
    <source>
        <strain evidence="3 4">PLHSC7-2</strain>
    </source>
</reference>
<protein>
    <submittedName>
        <fullName evidence="3">Uncharacterized protein</fullName>
    </submittedName>
</protein>
<keyword evidence="1" id="KW-0472">Membrane</keyword>
<feature type="transmembrane region" description="Helical" evidence="1">
    <location>
        <begin position="52"/>
        <end position="71"/>
    </location>
</feature>
<feature type="chain" id="PRO_5019468809" evidence="2">
    <location>
        <begin position="25"/>
        <end position="73"/>
    </location>
</feature>
<evidence type="ECO:0000313" key="4">
    <source>
        <dbReference type="Proteomes" id="UP000283255"/>
    </source>
</evidence>
<proteinExistence type="predicted"/>
<dbReference type="EMBL" id="QZCH01000015">
    <property type="protein sequence ID" value="RJG42663.1"/>
    <property type="molecule type" value="Genomic_DNA"/>
</dbReference>
<keyword evidence="4" id="KW-1185">Reference proteome</keyword>
<reference evidence="3 4" key="1">
    <citation type="submission" date="2018-09" db="EMBL/GenBank/DDBJ databases">
        <authorList>
            <person name="Wang F."/>
        </authorList>
    </citation>
    <scope>NUCLEOTIDE SEQUENCE [LARGE SCALE GENOMIC DNA]</scope>
    <source>
        <strain evidence="3 4">PLHSC7-2</strain>
    </source>
</reference>
<dbReference type="Proteomes" id="UP000283255">
    <property type="component" value="Unassembled WGS sequence"/>
</dbReference>
<organism evidence="3 4">
    <name type="scientific">Motilimonas pumila</name>
    <dbReference type="NCBI Taxonomy" id="2303987"/>
    <lineage>
        <taxon>Bacteria</taxon>
        <taxon>Pseudomonadati</taxon>
        <taxon>Pseudomonadota</taxon>
        <taxon>Gammaproteobacteria</taxon>
        <taxon>Alteromonadales</taxon>
        <taxon>Alteromonadales genera incertae sedis</taxon>
        <taxon>Motilimonas</taxon>
    </lineage>
</organism>